<evidence type="ECO:0000313" key="1">
    <source>
        <dbReference type="EMBL" id="OGY65352.1"/>
    </source>
</evidence>
<dbReference type="Pfam" id="PF13489">
    <property type="entry name" value="Methyltransf_23"/>
    <property type="match status" value="1"/>
</dbReference>
<dbReference type="Proteomes" id="UP000177942">
    <property type="component" value="Unassembled WGS sequence"/>
</dbReference>
<dbReference type="SUPFAM" id="SSF53335">
    <property type="entry name" value="S-adenosyl-L-methionine-dependent methyltransferases"/>
    <property type="match status" value="1"/>
</dbReference>
<gene>
    <name evidence="1" type="ORF">A3A16_02800</name>
</gene>
<protein>
    <recommendedName>
        <fullName evidence="3">Methyltransferase type 11 domain-containing protein</fullName>
    </recommendedName>
</protein>
<evidence type="ECO:0000313" key="2">
    <source>
        <dbReference type="Proteomes" id="UP000177942"/>
    </source>
</evidence>
<comment type="caution">
    <text evidence="1">The sequence shown here is derived from an EMBL/GenBank/DDBJ whole genome shotgun (WGS) entry which is preliminary data.</text>
</comment>
<name>A0A1G1ZL92_9BACT</name>
<dbReference type="CDD" id="cd02440">
    <property type="entry name" value="AdoMet_MTases"/>
    <property type="match status" value="1"/>
</dbReference>
<dbReference type="PANTHER" id="PTHR43591:SF110">
    <property type="entry name" value="RHODANESE DOMAIN-CONTAINING PROTEIN"/>
    <property type="match status" value="1"/>
</dbReference>
<dbReference type="AlphaFoldDB" id="A0A1G1ZL92"/>
<dbReference type="EMBL" id="MHJJ01000011">
    <property type="protein sequence ID" value="OGY65352.1"/>
    <property type="molecule type" value="Genomic_DNA"/>
</dbReference>
<organism evidence="1 2">
    <name type="scientific">Candidatus Harrisonbacteria bacterium RIFCSPLOWO2_01_FULL_44_18</name>
    <dbReference type="NCBI Taxonomy" id="1798407"/>
    <lineage>
        <taxon>Bacteria</taxon>
        <taxon>Candidatus Harrisoniibacteriota</taxon>
    </lineage>
</organism>
<accession>A0A1G1ZL92</accession>
<dbReference type="PANTHER" id="PTHR43591">
    <property type="entry name" value="METHYLTRANSFERASE"/>
    <property type="match status" value="1"/>
</dbReference>
<dbReference type="InterPro" id="IPR029063">
    <property type="entry name" value="SAM-dependent_MTases_sf"/>
</dbReference>
<dbReference type="Gene3D" id="3.40.50.150">
    <property type="entry name" value="Vaccinia Virus protein VP39"/>
    <property type="match status" value="1"/>
</dbReference>
<dbReference type="STRING" id="1798407.A3A16_02800"/>
<sequence length="206" mass="23529">MRFNLLDLLKKVPIDFGQGSLRHRTEGKRIAFGFVGDGEGRRALDLGSGDGYWTDQLKTKGWQVASVDREKCRQDTIIVNAEKPLALSDNYFDLVWCSEVIEHIANIRTILSEIRRVVKPGGLIIITTPNSYFWLYKLLGIFGLTPKRLQNLDHKHFFSYADIRGMFPSADILGYFPYAVLKLKIRKFAGLLSPTFVVIQHNVKQQ</sequence>
<reference evidence="1 2" key="1">
    <citation type="journal article" date="2016" name="Nat. Commun.">
        <title>Thousands of microbial genomes shed light on interconnected biogeochemical processes in an aquifer system.</title>
        <authorList>
            <person name="Anantharaman K."/>
            <person name="Brown C.T."/>
            <person name="Hug L.A."/>
            <person name="Sharon I."/>
            <person name="Castelle C.J."/>
            <person name="Probst A.J."/>
            <person name="Thomas B.C."/>
            <person name="Singh A."/>
            <person name="Wilkins M.J."/>
            <person name="Karaoz U."/>
            <person name="Brodie E.L."/>
            <person name="Williams K.H."/>
            <person name="Hubbard S.S."/>
            <person name="Banfield J.F."/>
        </authorList>
    </citation>
    <scope>NUCLEOTIDE SEQUENCE [LARGE SCALE GENOMIC DNA]</scope>
</reference>
<proteinExistence type="predicted"/>
<evidence type="ECO:0008006" key="3">
    <source>
        <dbReference type="Google" id="ProtNLM"/>
    </source>
</evidence>